<feature type="region of interest" description="Disordered" evidence="1">
    <location>
        <begin position="1"/>
        <end position="28"/>
    </location>
</feature>
<dbReference type="Proteomes" id="UP001396334">
    <property type="component" value="Unassembled WGS sequence"/>
</dbReference>
<proteinExistence type="predicted"/>
<gene>
    <name evidence="2" type="ORF">V6N11_045175</name>
</gene>
<evidence type="ECO:0000256" key="1">
    <source>
        <dbReference type="SAM" id="MobiDB-lite"/>
    </source>
</evidence>
<evidence type="ECO:0000313" key="2">
    <source>
        <dbReference type="EMBL" id="KAK8481290.1"/>
    </source>
</evidence>
<organism evidence="2 3">
    <name type="scientific">Hibiscus sabdariffa</name>
    <name type="common">roselle</name>
    <dbReference type="NCBI Taxonomy" id="183260"/>
    <lineage>
        <taxon>Eukaryota</taxon>
        <taxon>Viridiplantae</taxon>
        <taxon>Streptophyta</taxon>
        <taxon>Embryophyta</taxon>
        <taxon>Tracheophyta</taxon>
        <taxon>Spermatophyta</taxon>
        <taxon>Magnoliopsida</taxon>
        <taxon>eudicotyledons</taxon>
        <taxon>Gunneridae</taxon>
        <taxon>Pentapetalae</taxon>
        <taxon>rosids</taxon>
        <taxon>malvids</taxon>
        <taxon>Malvales</taxon>
        <taxon>Malvaceae</taxon>
        <taxon>Malvoideae</taxon>
        <taxon>Hibiscus</taxon>
    </lineage>
</organism>
<sequence length="28" mass="3339">ARSLFRRLKDVHKYLPARKGQQSNQQNV</sequence>
<comment type="caution">
    <text evidence="2">The sequence shown here is derived from an EMBL/GenBank/DDBJ whole genome shotgun (WGS) entry which is preliminary data.</text>
</comment>
<reference evidence="2 3" key="1">
    <citation type="journal article" date="2024" name="G3 (Bethesda)">
        <title>Genome assembly of Hibiscus sabdariffa L. provides insights into metabolisms of medicinal natural products.</title>
        <authorList>
            <person name="Kim T."/>
        </authorList>
    </citation>
    <scope>NUCLEOTIDE SEQUENCE [LARGE SCALE GENOMIC DNA]</scope>
    <source>
        <strain evidence="2">TK-2024</strain>
        <tissue evidence="2">Old leaves</tissue>
    </source>
</reference>
<feature type="non-terminal residue" evidence="2">
    <location>
        <position position="1"/>
    </location>
</feature>
<protein>
    <submittedName>
        <fullName evidence="2">Uncharacterized protein</fullName>
    </submittedName>
</protein>
<keyword evidence="3" id="KW-1185">Reference proteome</keyword>
<name>A0ABR1ZL44_9ROSI</name>
<evidence type="ECO:0000313" key="3">
    <source>
        <dbReference type="Proteomes" id="UP001396334"/>
    </source>
</evidence>
<accession>A0ABR1ZL44</accession>
<dbReference type="EMBL" id="JBBPBN010000923">
    <property type="protein sequence ID" value="KAK8481290.1"/>
    <property type="molecule type" value="Genomic_DNA"/>
</dbReference>